<dbReference type="InterPro" id="IPR003008">
    <property type="entry name" value="Tubulin_FtsZ_GTPase"/>
</dbReference>
<dbReference type="Proteomes" id="UP000004221">
    <property type="component" value="Unassembled WGS sequence"/>
</dbReference>
<dbReference type="InterPro" id="IPR036525">
    <property type="entry name" value="Tubulin/FtsZ_GTPase_sf"/>
</dbReference>
<dbReference type="SUPFAM" id="SSF52490">
    <property type="entry name" value="Tubulin nucleotide-binding domain-like"/>
    <property type="match status" value="1"/>
</dbReference>
<feature type="domain" description="Tubulin/FtsZ 2-layer sandwich" evidence="13">
    <location>
        <begin position="209"/>
        <end position="326"/>
    </location>
</feature>
<dbReference type="SMART" id="SM00864">
    <property type="entry name" value="Tubulin"/>
    <property type="match status" value="1"/>
</dbReference>
<evidence type="ECO:0000259" key="13">
    <source>
        <dbReference type="SMART" id="SM00865"/>
    </source>
</evidence>
<dbReference type="GO" id="GO:0032153">
    <property type="term" value="C:cell division site"/>
    <property type="evidence" value="ECO:0007669"/>
    <property type="project" value="UniProtKB-UniRule"/>
</dbReference>
<proteinExistence type="inferred from homology"/>
<evidence type="ECO:0000256" key="10">
    <source>
        <dbReference type="RuleBase" id="RU000631"/>
    </source>
</evidence>
<dbReference type="InterPro" id="IPR037103">
    <property type="entry name" value="Tubulin/FtsZ-like_C"/>
</dbReference>
<feature type="binding site" evidence="8">
    <location>
        <position position="189"/>
    </location>
    <ligand>
        <name>GTP</name>
        <dbReference type="ChEBI" id="CHEBI:37565"/>
    </ligand>
</feature>
<feature type="binding site" evidence="8">
    <location>
        <position position="141"/>
    </location>
    <ligand>
        <name>GTP</name>
        <dbReference type="ChEBI" id="CHEBI:37565"/>
    </ligand>
</feature>
<keyword evidence="3 8" id="KW-0132">Cell division</keyword>
<keyword evidence="2 8" id="KW-0963">Cytoplasm</keyword>
<comment type="subcellular location">
    <subcellularLocation>
        <location evidence="8">Cytoplasm</location>
    </subcellularLocation>
    <text evidence="8">Assembles at midcell at the inner surface of the cytoplasmic membrane.</text>
</comment>
<dbReference type="HAMAP" id="MF_00909">
    <property type="entry name" value="FtsZ"/>
    <property type="match status" value="1"/>
</dbReference>
<evidence type="ECO:0000256" key="8">
    <source>
        <dbReference type="HAMAP-Rule" id="MF_00909"/>
    </source>
</evidence>
<evidence type="ECO:0000259" key="12">
    <source>
        <dbReference type="SMART" id="SM00864"/>
    </source>
</evidence>
<dbReference type="Gene3D" id="3.40.50.1440">
    <property type="entry name" value="Tubulin/FtsZ, GTPase domain"/>
    <property type="match status" value="1"/>
</dbReference>
<dbReference type="InterPro" id="IPR000158">
    <property type="entry name" value="Cell_div_FtsZ"/>
</dbReference>
<evidence type="ECO:0000256" key="5">
    <source>
        <dbReference type="ARBA" id="ARBA00023134"/>
    </source>
</evidence>
<reference evidence="14 15" key="1">
    <citation type="journal article" date="2012" name="ISME J.">
        <title>Nitrification expanded: discovery, physiology and genomics of a nitrite-oxidizing bacterium from the phylum Chloroflexi.</title>
        <authorList>
            <person name="Sorokin D.Y."/>
            <person name="Lucker S."/>
            <person name="Vejmelkova D."/>
            <person name="Kostrikina N.A."/>
            <person name="Kleerebezem R."/>
            <person name="Rijpstra W.I."/>
            <person name="Damste J.S."/>
            <person name="Le Paslier D."/>
            <person name="Muyzer G."/>
            <person name="Wagner M."/>
            <person name="van Loosdrecht M.C."/>
            <person name="Daims H."/>
        </authorList>
    </citation>
    <scope>NUCLEOTIDE SEQUENCE [LARGE SCALE GENOMIC DNA]</scope>
    <source>
        <strain evidence="15">none</strain>
    </source>
</reference>
<dbReference type="InterPro" id="IPR018316">
    <property type="entry name" value="Tubulin/FtsZ_2-layer-sand-dom"/>
</dbReference>
<evidence type="ECO:0000256" key="1">
    <source>
        <dbReference type="ARBA" id="ARBA00009690"/>
    </source>
</evidence>
<dbReference type="GO" id="GO:0003924">
    <property type="term" value="F:GTPase activity"/>
    <property type="evidence" value="ECO:0007669"/>
    <property type="project" value="UniProtKB-UniRule"/>
</dbReference>
<dbReference type="SMART" id="SM00865">
    <property type="entry name" value="Tubulin_C"/>
    <property type="match status" value="1"/>
</dbReference>
<evidence type="ECO:0000256" key="6">
    <source>
        <dbReference type="ARBA" id="ARBA00023210"/>
    </source>
</evidence>
<dbReference type="CDD" id="cd02201">
    <property type="entry name" value="FtsZ_type1"/>
    <property type="match status" value="1"/>
</dbReference>
<gene>
    <name evidence="8 14" type="primary">ftsZ</name>
    <name evidence="14" type="ORF">NITHO_300007</name>
</gene>
<dbReference type="Gene3D" id="3.30.1330.20">
    <property type="entry name" value="Tubulin/FtsZ, C-terminal domain"/>
    <property type="match status" value="1"/>
</dbReference>
<feature type="region of interest" description="Disordered" evidence="11">
    <location>
        <begin position="319"/>
        <end position="358"/>
    </location>
</feature>
<keyword evidence="6 8" id="KW-0717">Septation</keyword>
<dbReference type="GO" id="GO:0043093">
    <property type="term" value="P:FtsZ-dependent cytokinesis"/>
    <property type="evidence" value="ECO:0007669"/>
    <property type="project" value="UniProtKB-UniRule"/>
</dbReference>
<dbReference type="GO" id="GO:0000917">
    <property type="term" value="P:division septum assembly"/>
    <property type="evidence" value="ECO:0007669"/>
    <property type="project" value="UniProtKB-KW"/>
</dbReference>
<keyword evidence="4 8" id="KW-0547">Nucleotide-binding</keyword>
<comment type="subunit">
    <text evidence="8">Homodimer. Polymerizes to form a dynamic ring structure in a strictly GTP-dependent manner. Interacts directly with several other division proteins.</text>
</comment>
<evidence type="ECO:0000256" key="4">
    <source>
        <dbReference type="ARBA" id="ARBA00022741"/>
    </source>
</evidence>
<keyword evidence="5 8" id="KW-0342">GTP-binding</keyword>
<dbReference type="PRINTS" id="PR00423">
    <property type="entry name" value="CELLDVISFTSZ"/>
</dbReference>
<accession>I4EH43</accession>
<dbReference type="RefSeq" id="WP_008477825.1">
    <property type="nucleotide sequence ID" value="NZ_CAGS01000224.1"/>
</dbReference>
<evidence type="ECO:0000256" key="9">
    <source>
        <dbReference type="NCBIfam" id="TIGR00065"/>
    </source>
</evidence>
<protein>
    <recommendedName>
        <fullName evidence="8 9">Cell division protein FtsZ</fullName>
    </recommendedName>
</protein>
<comment type="caution">
    <text evidence="14">The sequence shown here is derived from an EMBL/GenBank/DDBJ whole genome shotgun (WGS) entry which is preliminary data.</text>
</comment>
<evidence type="ECO:0000256" key="11">
    <source>
        <dbReference type="SAM" id="MobiDB-lite"/>
    </source>
</evidence>
<evidence type="ECO:0000256" key="2">
    <source>
        <dbReference type="ARBA" id="ARBA00022490"/>
    </source>
</evidence>
<dbReference type="PROSITE" id="PS01135">
    <property type="entry name" value="FTSZ_2"/>
    <property type="match status" value="1"/>
</dbReference>
<dbReference type="GO" id="GO:0005737">
    <property type="term" value="C:cytoplasm"/>
    <property type="evidence" value="ECO:0007669"/>
    <property type="project" value="UniProtKB-SubCell"/>
</dbReference>
<evidence type="ECO:0000256" key="3">
    <source>
        <dbReference type="ARBA" id="ARBA00022618"/>
    </source>
</evidence>
<comment type="function">
    <text evidence="8 10">Essential cell division protein that forms a contractile ring structure (Z ring) at the future cell division site. The regulation of the ring assembly controls the timing and the location of cell division. One of the functions of the FtsZ ring is to recruit other cell division proteins to the septum to produce a new cell wall between the dividing cells. Binds GTP and shows GTPase activity.</text>
</comment>
<dbReference type="GO" id="GO:0005525">
    <property type="term" value="F:GTP binding"/>
    <property type="evidence" value="ECO:0007669"/>
    <property type="project" value="UniProtKB-UniRule"/>
</dbReference>
<dbReference type="Pfam" id="PF12327">
    <property type="entry name" value="FtsZ_C"/>
    <property type="match status" value="1"/>
</dbReference>
<dbReference type="InterPro" id="IPR024757">
    <property type="entry name" value="FtsZ_C"/>
</dbReference>
<dbReference type="EMBL" id="CAGS01000224">
    <property type="protein sequence ID" value="CCF84005.1"/>
    <property type="molecule type" value="Genomic_DNA"/>
</dbReference>
<dbReference type="Pfam" id="PF00091">
    <property type="entry name" value="Tubulin"/>
    <property type="match status" value="1"/>
</dbReference>
<keyword evidence="15" id="KW-1185">Reference proteome</keyword>
<dbReference type="SUPFAM" id="SSF55307">
    <property type="entry name" value="Tubulin C-terminal domain-like"/>
    <property type="match status" value="1"/>
</dbReference>
<sequence>MFNVHDDDFANHFARIKVVGVGGAGGNAVNRMIATGVEGVEFISVNTDSQALVNAHSPVTIRIGDKLTKGLGAGGRPEIGERAAEESLDALSEVVRGADMVFITSGMGGGTGTGASPIVARLARETGALTVGVVTRPFDFEGAKRKRVAEEGVVALREHVDALITIPNQRLISLVDPKTPFSEAFRLADDVLRHGIQGISDLIIKPGLINLDFADVKTIMRDAGSALMAIGRGSGENRCVEAARMAIESPLLEMSIDGATGVLYNITGGPDMSLNEINEAAEIIRAAADEEAEIIFGATTDESMGRDVQITLIATGFQGTPQRRPRAERRFRSTDTSSSRNEPAPTRTPIMSSQDDEWSEPAILRFLRER</sequence>
<feature type="binding site" evidence="8">
    <location>
        <begin position="23"/>
        <end position="27"/>
    </location>
    <ligand>
        <name>GTP</name>
        <dbReference type="ChEBI" id="CHEBI:37565"/>
    </ligand>
</feature>
<evidence type="ECO:0000256" key="7">
    <source>
        <dbReference type="ARBA" id="ARBA00023306"/>
    </source>
</evidence>
<dbReference type="PANTHER" id="PTHR30314">
    <property type="entry name" value="CELL DIVISION PROTEIN FTSZ-RELATED"/>
    <property type="match status" value="1"/>
</dbReference>
<comment type="similarity">
    <text evidence="1 8 10">Belongs to the FtsZ family.</text>
</comment>
<dbReference type="PROSITE" id="PS01134">
    <property type="entry name" value="FTSZ_1"/>
    <property type="match status" value="1"/>
</dbReference>
<feature type="domain" description="Tubulin/FtsZ GTPase" evidence="12">
    <location>
        <begin position="15"/>
        <end position="207"/>
    </location>
</feature>
<dbReference type="InterPro" id="IPR008280">
    <property type="entry name" value="Tub_FtsZ_C"/>
</dbReference>
<dbReference type="NCBIfam" id="TIGR00065">
    <property type="entry name" value="ftsZ"/>
    <property type="match status" value="1"/>
</dbReference>
<dbReference type="InterPro" id="IPR020805">
    <property type="entry name" value="Cell_div_FtsZ_CS"/>
</dbReference>
<keyword evidence="7 8" id="KW-0131">Cell cycle</keyword>
<dbReference type="GO" id="GO:0051258">
    <property type="term" value="P:protein polymerization"/>
    <property type="evidence" value="ECO:0007669"/>
    <property type="project" value="UniProtKB-UniRule"/>
</dbReference>
<dbReference type="InterPro" id="IPR045061">
    <property type="entry name" value="FtsZ/CetZ"/>
</dbReference>
<evidence type="ECO:0000313" key="14">
    <source>
        <dbReference type="EMBL" id="CCF84005.1"/>
    </source>
</evidence>
<name>I4EH43_9BACT</name>
<feature type="binding site" evidence="8">
    <location>
        <begin position="110"/>
        <end position="112"/>
    </location>
    <ligand>
        <name>GTP</name>
        <dbReference type="ChEBI" id="CHEBI:37565"/>
    </ligand>
</feature>
<dbReference type="FunFam" id="3.40.50.1440:FF:000023">
    <property type="entry name" value="Cell division protein FtsZ"/>
    <property type="match status" value="1"/>
</dbReference>
<dbReference type="OrthoDB" id="9813375at2"/>
<feature type="binding site" evidence="8">
    <location>
        <position position="145"/>
    </location>
    <ligand>
        <name>GTP</name>
        <dbReference type="ChEBI" id="CHEBI:37565"/>
    </ligand>
</feature>
<evidence type="ECO:0000313" key="15">
    <source>
        <dbReference type="Proteomes" id="UP000004221"/>
    </source>
</evidence>
<organism evidence="14 15">
    <name type="scientific">Nitrolancea hollandica Lb</name>
    <dbReference type="NCBI Taxonomy" id="1129897"/>
    <lineage>
        <taxon>Bacteria</taxon>
        <taxon>Pseudomonadati</taxon>
        <taxon>Thermomicrobiota</taxon>
        <taxon>Thermomicrobia</taxon>
        <taxon>Sphaerobacterales</taxon>
        <taxon>Sphaerobacterineae</taxon>
        <taxon>Sphaerobacteraceae</taxon>
        <taxon>Nitrolancea</taxon>
    </lineage>
</organism>
<dbReference type="AlphaFoldDB" id="I4EH43"/>
<dbReference type="PANTHER" id="PTHR30314:SF3">
    <property type="entry name" value="MITOCHONDRIAL DIVISION PROTEIN FSZA"/>
    <property type="match status" value="1"/>
</dbReference>